<organism evidence="6 7">
    <name type="scientific">Immundisolibacter cernigliae</name>
    <dbReference type="NCBI Taxonomy" id="1810504"/>
    <lineage>
        <taxon>Bacteria</taxon>
        <taxon>Pseudomonadati</taxon>
        <taxon>Pseudomonadota</taxon>
        <taxon>Gammaproteobacteria</taxon>
        <taxon>Immundisolibacterales</taxon>
        <taxon>Immundisolibacteraceae</taxon>
        <taxon>Immundisolibacter</taxon>
    </lineage>
</organism>
<dbReference type="NCBIfam" id="TIGR00444">
    <property type="entry name" value="mazG"/>
    <property type="match status" value="1"/>
</dbReference>
<feature type="domain" description="NTP pyrophosphohydrolase MazG-like" evidence="5">
    <location>
        <begin position="27"/>
        <end position="100"/>
    </location>
</feature>
<dbReference type="InParanoid" id="A0A1B1YXG1"/>
<evidence type="ECO:0000256" key="2">
    <source>
        <dbReference type="ARBA" id="ARBA00061115"/>
    </source>
</evidence>
<dbReference type="InterPro" id="IPR048015">
    <property type="entry name" value="NTP-PPase_MazG-like_N"/>
</dbReference>
<sequence>MQHTRRLLELMARLRHPQEGCPWDLRQDFASVAPYTLEEAYEVADAIAREDFDDLRLELGDLLLQVVFHAQMAQEAGLFDFEDVAAGICDKLLRRHPHVFAGAVFNTDAERSAAWEAAKAAERAERAPQGGVLAGVALALPALQRAQKLQQRAARVGFDWPDLAPVLDKLDEELAEVRDALAQGDRDAVADELGDLLFVMANLARHLKVDAEDALRRGNAKFERRFAYIEDALRDAGRQAEDCTLAELDALWDAAKAQGL</sequence>
<dbReference type="OrthoDB" id="9808939at2"/>
<proteinExistence type="inferred from homology"/>
<comment type="similarity">
    <text evidence="2">Belongs to the nucleoside triphosphate pyrophosphohydrolase family.</text>
</comment>
<dbReference type="GO" id="GO:0006950">
    <property type="term" value="P:response to stress"/>
    <property type="evidence" value="ECO:0007669"/>
    <property type="project" value="UniProtKB-ARBA"/>
</dbReference>
<dbReference type="EMBL" id="CP014671">
    <property type="protein sequence ID" value="ANX05481.1"/>
    <property type="molecule type" value="Genomic_DNA"/>
</dbReference>
<dbReference type="FunFam" id="1.10.287.1080:FF:000001">
    <property type="entry name" value="Nucleoside triphosphate pyrophosphohydrolase"/>
    <property type="match status" value="1"/>
</dbReference>
<dbReference type="GO" id="GO:0047693">
    <property type="term" value="F:ATP diphosphatase activity"/>
    <property type="evidence" value="ECO:0007669"/>
    <property type="project" value="UniProtKB-EC"/>
</dbReference>
<protein>
    <recommendedName>
        <fullName evidence="4">Nucleoside triphosphate pyrophosphohydrolase</fullName>
        <ecNumber evidence="3">3.6.1.8</ecNumber>
    </recommendedName>
</protein>
<dbReference type="EC" id="3.6.1.8" evidence="3"/>
<dbReference type="GO" id="GO:0046081">
    <property type="term" value="P:dUTP catabolic process"/>
    <property type="evidence" value="ECO:0007669"/>
    <property type="project" value="TreeGrafter"/>
</dbReference>
<dbReference type="InterPro" id="IPR011551">
    <property type="entry name" value="NTP_PyrPHydrolase_MazG"/>
</dbReference>
<accession>A0A1B1YXG1</accession>
<dbReference type="PANTHER" id="PTHR30522:SF0">
    <property type="entry name" value="NUCLEOSIDE TRIPHOSPHATE PYROPHOSPHOHYDROLASE"/>
    <property type="match status" value="1"/>
</dbReference>
<dbReference type="InterPro" id="IPR004518">
    <property type="entry name" value="MazG-like_dom"/>
</dbReference>
<dbReference type="Proteomes" id="UP000092952">
    <property type="component" value="Chromosome"/>
</dbReference>
<dbReference type="KEGG" id="gbi:PG2T_04010"/>
<evidence type="ECO:0000313" key="6">
    <source>
        <dbReference type="EMBL" id="ANX05481.1"/>
    </source>
</evidence>
<keyword evidence="7" id="KW-1185">Reference proteome</keyword>
<dbReference type="NCBIfam" id="NF007113">
    <property type="entry name" value="PRK09562.1"/>
    <property type="match status" value="1"/>
</dbReference>
<dbReference type="GO" id="GO:0046052">
    <property type="term" value="P:UTP catabolic process"/>
    <property type="evidence" value="ECO:0007669"/>
    <property type="project" value="TreeGrafter"/>
</dbReference>
<name>A0A1B1YXG1_9GAMM</name>
<dbReference type="CDD" id="cd11529">
    <property type="entry name" value="NTP-PPase_MazG_Cterm"/>
    <property type="match status" value="1"/>
</dbReference>
<dbReference type="FunFam" id="1.10.287.1080:FF:000003">
    <property type="entry name" value="Nucleoside triphosphate pyrophosphohydrolase"/>
    <property type="match status" value="1"/>
</dbReference>
<dbReference type="STRING" id="1810504.PG2T_04010"/>
<dbReference type="GO" id="GO:0006203">
    <property type="term" value="P:dGTP catabolic process"/>
    <property type="evidence" value="ECO:0007669"/>
    <property type="project" value="TreeGrafter"/>
</dbReference>
<evidence type="ECO:0000259" key="5">
    <source>
        <dbReference type="Pfam" id="PF03819"/>
    </source>
</evidence>
<evidence type="ECO:0000256" key="1">
    <source>
        <dbReference type="ARBA" id="ARBA00052141"/>
    </source>
</evidence>
<dbReference type="GO" id="GO:0046076">
    <property type="term" value="P:dTTP catabolic process"/>
    <property type="evidence" value="ECO:0007669"/>
    <property type="project" value="TreeGrafter"/>
</dbReference>
<dbReference type="AlphaFoldDB" id="A0A1B1YXG1"/>
<dbReference type="InterPro" id="IPR048011">
    <property type="entry name" value="NTP-PPase_MazG-like_C"/>
</dbReference>
<dbReference type="GO" id="GO:0046047">
    <property type="term" value="P:TTP catabolic process"/>
    <property type="evidence" value="ECO:0007669"/>
    <property type="project" value="TreeGrafter"/>
</dbReference>
<dbReference type="RefSeq" id="WP_068807707.1">
    <property type="nucleotide sequence ID" value="NZ_CP014671.1"/>
</dbReference>
<reference evidence="7" key="1">
    <citation type="submission" date="2016-03" db="EMBL/GenBank/DDBJ databases">
        <title>Complete genome sequence of Solimmundus cernigliae, representing a novel lineage of polycyclic aromatic hydrocarbon degraders within the Gammaproteobacteria.</title>
        <authorList>
            <person name="Singleton D.R."/>
            <person name="Dickey A.N."/>
            <person name="Scholl E.H."/>
            <person name="Wright F.A."/>
            <person name="Aitken M.D."/>
        </authorList>
    </citation>
    <scope>NUCLEOTIDE SEQUENCE [LARGE SCALE GENOMIC DNA]</scope>
    <source>
        <strain evidence="7">TR3.2</strain>
    </source>
</reference>
<evidence type="ECO:0000313" key="7">
    <source>
        <dbReference type="Proteomes" id="UP000092952"/>
    </source>
</evidence>
<dbReference type="PANTHER" id="PTHR30522">
    <property type="entry name" value="NUCLEOSIDE TRIPHOSPHATE PYROPHOSPHOHYDROLASE"/>
    <property type="match status" value="1"/>
</dbReference>
<comment type="catalytic activity">
    <reaction evidence="1">
        <text>ATP + H2O = AMP + diphosphate + H(+)</text>
        <dbReference type="Rhea" id="RHEA:14245"/>
        <dbReference type="ChEBI" id="CHEBI:15377"/>
        <dbReference type="ChEBI" id="CHEBI:15378"/>
        <dbReference type="ChEBI" id="CHEBI:30616"/>
        <dbReference type="ChEBI" id="CHEBI:33019"/>
        <dbReference type="ChEBI" id="CHEBI:456215"/>
        <dbReference type="EC" id="3.6.1.8"/>
    </reaction>
</comment>
<dbReference type="FunCoup" id="A0A1B1YXG1">
    <property type="interactions" value="267"/>
</dbReference>
<keyword evidence="6" id="KW-0378">Hydrolase</keyword>
<dbReference type="Gene3D" id="1.10.287.1080">
    <property type="entry name" value="MazG-like"/>
    <property type="match status" value="2"/>
</dbReference>
<dbReference type="GO" id="GO:0046061">
    <property type="term" value="P:dATP catabolic process"/>
    <property type="evidence" value="ECO:0007669"/>
    <property type="project" value="TreeGrafter"/>
</dbReference>
<dbReference type="Pfam" id="PF03819">
    <property type="entry name" value="MazG"/>
    <property type="match status" value="2"/>
</dbReference>
<evidence type="ECO:0000256" key="4">
    <source>
        <dbReference type="ARBA" id="ARBA00074799"/>
    </source>
</evidence>
<gene>
    <name evidence="6" type="primary">mazG</name>
    <name evidence="6" type="ORF">PG2T_04010</name>
</gene>
<dbReference type="CDD" id="cd11528">
    <property type="entry name" value="NTP-PPase_MazG_Nterm"/>
    <property type="match status" value="1"/>
</dbReference>
<feature type="domain" description="NTP pyrophosphohydrolase MazG-like" evidence="5">
    <location>
        <begin position="168"/>
        <end position="225"/>
    </location>
</feature>
<dbReference type="SUPFAM" id="SSF101386">
    <property type="entry name" value="all-alpha NTP pyrophosphatases"/>
    <property type="match status" value="2"/>
</dbReference>
<evidence type="ECO:0000256" key="3">
    <source>
        <dbReference type="ARBA" id="ARBA00066372"/>
    </source>
</evidence>